<keyword evidence="2" id="KW-1185">Reference proteome</keyword>
<accession>A0AA38MA63</accession>
<dbReference type="Proteomes" id="UP001168821">
    <property type="component" value="Unassembled WGS sequence"/>
</dbReference>
<dbReference type="EMBL" id="JALNTZ010000006">
    <property type="protein sequence ID" value="KAJ3649205.1"/>
    <property type="molecule type" value="Genomic_DNA"/>
</dbReference>
<dbReference type="AlphaFoldDB" id="A0AA38MA63"/>
<gene>
    <name evidence="1" type="ORF">Zmor_020960</name>
</gene>
<proteinExistence type="predicted"/>
<evidence type="ECO:0000313" key="2">
    <source>
        <dbReference type="Proteomes" id="UP001168821"/>
    </source>
</evidence>
<organism evidence="1 2">
    <name type="scientific">Zophobas morio</name>
    <dbReference type="NCBI Taxonomy" id="2755281"/>
    <lineage>
        <taxon>Eukaryota</taxon>
        <taxon>Metazoa</taxon>
        <taxon>Ecdysozoa</taxon>
        <taxon>Arthropoda</taxon>
        <taxon>Hexapoda</taxon>
        <taxon>Insecta</taxon>
        <taxon>Pterygota</taxon>
        <taxon>Neoptera</taxon>
        <taxon>Endopterygota</taxon>
        <taxon>Coleoptera</taxon>
        <taxon>Polyphaga</taxon>
        <taxon>Cucujiformia</taxon>
        <taxon>Tenebrionidae</taxon>
        <taxon>Zophobas</taxon>
    </lineage>
</organism>
<comment type="caution">
    <text evidence="1">The sequence shown here is derived from an EMBL/GenBank/DDBJ whole genome shotgun (WGS) entry which is preliminary data.</text>
</comment>
<reference evidence="1" key="1">
    <citation type="journal article" date="2023" name="G3 (Bethesda)">
        <title>Whole genome assemblies of Zophobas morio and Tenebrio molitor.</title>
        <authorList>
            <person name="Kaur S."/>
            <person name="Stinson S.A."/>
            <person name="diCenzo G.C."/>
        </authorList>
    </citation>
    <scope>NUCLEOTIDE SEQUENCE</scope>
    <source>
        <strain evidence="1">QUZm001</strain>
    </source>
</reference>
<sequence>MNESGDVVPVLPLFELSLKLHDPMINFVPSIDLTDEDNFVEDMTALIEDIFKMGEVMKRIDPEREGPDYFKDVKSDPTLAKITEEILSRVMLMREDAYEYIKEFDEYVHFWTDDRQEYLRQFLMFGGLLSQEELKRIAELKETPPTVPQFKEQIDQYDDRIKK</sequence>
<evidence type="ECO:0000313" key="1">
    <source>
        <dbReference type="EMBL" id="KAJ3649205.1"/>
    </source>
</evidence>
<protein>
    <submittedName>
        <fullName evidence="1">Uncharacterized protein</fullName>
    </submittedName>
</protein>
<name>A0AA38MA63_9CUCU</name>